<evidence type="ECO:0000313" key="3">
    <source>
        <dbReference type="Proteomes" id="UP000294664"/>
    </source>
</evidence>
<sequence>MLLWGFLARQIRRWHAYNRTVAELSTLDDRTLGDINIVRSEIRAVARRAALHVV</sequence>
<dbReference type="InterPro" id="IPR009506">
    <property type="entry name" value="YjiS-like"/>
</dbReference>
<evidence type="ECO:0000313" key="2">
    <source>
        <dbReference type="EMBL" id="TCT04587.1"/>
    </source>
</evidence>
<gene>
    <name evidence="2" type="ORF">EDC64_10616</name>
</gene>
<dbReference type="Pfam" id="PF06568">
    <property type="entry name" value="YjiS-like"/>
    <property type="match status" value="1"/>
</dbReference>
<accession>A0A4R3M0H7</accession>
<name>A0A4R3M0H7_9HYPH</name>
<dbReference type="AlphaFoldDB" id="A0A4R3M0H7"/>
<dbReference type="RefSeq" id="WP_132031365.1">
    <property type="nucleotide sequence ID" value="NZ_SMAI01000006.1"/>
</dbReference>
<reference evidence="2 3" key="1">
    <citation type="submission" date="2019-03" db="EMBL/GenBank/DDBJ databases">
        <title>Genomic Encyclopedia of Type Strains, Phase IV (KMG-IV): sequencing the most valuable type-strain genomes for metagenomic binning, comparative biology and taxonomic classification.</title>
        <authorList>
            <person name="Goeker M."/>
        </authorList>
    </citation>
    <scope>NUCLEOTIDE SEQUENCE [LARGE SCALE GENOMIC DNA]</scope>
    <source>
        <strain evidence="2 3">DSM 9035</strain>
    </source>
</reference>
<proteinExistence type="predicted"/>
<organism evidence="2 3">
    <name type="scientific">Aquabacter spiritensis</name>
    <dbReference type="NCBI Taxonomy" id="933073"/>
    <lineage>
        <taxon>Bacteria</taxon>
        <taxon>Pseudomonadati</taxon>
        <taxon>Pseudomonadota</taxon>
        <taxon>Alphaproteobacteria</taxon>
        <taxon>Hyphomicrobiales</taxon>
        <taxon>Xanthobacteraceae</taxon>
        <taxon>Aquabacter</taxon>
    </lineage>
</organism>
<dbReference type="Proteomes" id="UP000294664">
    <property type="component" value="Unassembled WGS sequence"/>
</dbReference>
<comment type="caution">
    <text evidence="2">The sequence shown here is derived from an EMBL/GenBank/DDBJ whole genome shotgun (WGS) entry which is preliminary data.</text>
</comment>
<evidence type="ECO:0000259" key="1">
    <source>
        <dbReference type="Pfam" id="PF06568"/>
    </source>
</evidence>
<keyword evidence="3" id="KW-1185">Reference proteome</keyword>
<dbReference type="EMBL" id="SMAI01000006">
    <property type="protein sequence ID" value="TCT04587.1"/>
    <property type="molecule type" value="Genomic_DNA"/>
</dbReference>
<dbReference type="OrthoDB" id="8244198at2"/>
<feature type="domain" description="YjiS-like" evidence="1">
    <location>
        <begin position="7"/>
        <end position="43"/>
    </location>
</feature>
<protein>
    <submittedName>
        <fullName evidence="2">Uncharacterized protein DUF1127</fullName>
    </submittedName>
</protein>